<evidence type="ECO:0000256" key="4">
    <source>
        <dbReference type="ARBA" id="ARBA00022723"/>
    </source>
</evidence>
<feature type="domain" description="C2H2-type" evidence="11">
    <location>
        <begin position="68"/>
        <end position="97"/>
    </location>
</feature>
<evidence type="ECO:0000256" key="9">
    <source>
        <dbReference type="PROSITE-ProRule" id="PRU00042"/>
    </source>
</evidence>
<proteinExistence type="inferred from homology"/>
<evidence type="ECO:0000313" key="13">
    <source>
        <dbReference type="Proteomes" id="UP000834106"/>
    </source>
</evidence>
<dbReference type="Pfam" id="PF12756">
    <property type="entry name" value="zf-C2H2_2"/>
    <property type="match status" value="1"/>
</dbReference>
<keyword evidence="7" id="KW-0862">Zinc</keyword>
<reference evidence="12" key="1">
    <citation type="submission" date="2023-05" db="EMBL/GenBank/DDBJ databases">
        <authorList>
            <person name="Huff M."/>
        </authorList>
    </citation>
    <scope>NUCLEOTIDE SEQUENCE</scope>
</reference>
<dbReference type="PANTHER" id="PTHR13182:SF8">
    <property type="entry name" value="CYTOPLASMIC 60S SUBUNIT BIOGENESIS FACTOR ZNF622"/>
    <property type="match status" value="1"/>
</dbReference>
<dbReference type="InterPro" id="IPR041661">
    <property type="entry name" value="ZN622/Rei1/Reh1_Znf-C2H2"/>
</dbReference>
<evidence type="ECO:0000256" key="7">
    <source>
        <dbReference type="ARBA" id="ARBA00022833"/>
    </source>
</evidence>
<dbReference type="InterPro" id="IPR036236">
    <property type="entry name" value="Znf_C2H2_sf"/>
</dbReference>
<keyword evidence="2" id="KW-0963">Cytoplasm</keyword>
<dbReference type="InterPro" id="IPR040025">
    <property type="entry name" value="Znf622/Rei1/Reh1"/>
</dbReference>
<organism evidence="12 13">
    <name type="scientific">Fraxinus pennsylvanica</name>
    <dbReference type="NCBI Taxonomy" id="56036"/>
    <lineage>
        <taxon>Eukaryota</taxon>
        <taxon>Viridiplantae</taxon>
        <taxon>Streptophyta</taxon>
        <taxon>Embryophyta</taxon>
        <taxon>Tracheophyta</taxon>
        <taxon>Spermatophyta</taxon>
        <taxon>Magnoliopsida</taxon>
        <taxon>eudicotyledons</taxon>
        <taxon>Gunneridae</taxon>
        <taxon>Pentapetalae</taxon>
        <taxon>asterids</taxon>
        <taxon>lamiids</taxon>
        <taxon>Lamiales</taxon>
        <taxon>Oleaceae</taxon>
        <taxon>Oleeae</taxon>
        <taxon>Fraxinus</taxon>
    </lineage>
</organism>
<sequence>MPGLTCNACNKEFQDETDQKTHYKSEWHRYNLKRKVAGVPGVTESLFIARESSLAEEKKKLDETPMMYSCGLCGKGYRSSKAHAQHLQSKSHLMRASEGTSNNEGTMIIKPLARRVGKESPHHVEQDVEESEESEWEEVDSGDDLIGEATDSLTQLKVNVHNSNDDMEEDAMNDDDKEVLDPSCCFMCDLEHDTLESCMVHMHRQHGFFIPDVEYLKDPRGLLTYIGLKVKRDFMCLYCNNRCQPFSSLEAVRKHMEAKSHCKVHYGDGSEDEEAELEEFYDYSSSYVDTDGKQLIAVDDTSNTVELGSGNSELVITRRNDGTTLTTMLGSREYLRYYRQKPRPTPANNTAITAALTSRYKNMGLATVQSREHVVRLKVMKAMTKSGVEAMRSKIGMKSNVIRNLPNNVPY</sequence>
<dbReference type="GO" id="GO:0030687">
    <property type="term" value="C:preribosome, large subunit precursor"/>
    <property type="evidence" value="ECO:0007669"/>
    <property type="project" value="TreeGrafter"/>
</dbReference>
<evidence type="ECO:0000256" key="3">
    <source>
        <dbReference type="ARBA" id="ARBA00022517"/>
    </source>
</evidence>
<evidence type="ECO:0000256" key="8">
    <source>
        <dbReference type="ARBA" id="ARBA00034126"/>
    </source>
</evidence>
<keyword evidence="4" id="KW-0479">Metal-binding</keyword>
<dbReference type="SMART" id="SM00451">
    <property type="entry name" value="ZnF_U1"/>
    <property type="match status" value="2"/>
</dbReference>
<evidence type="ECO:0000256" key="1">
    <source>
        <dbReference type="ARBA" id="ARBA00004496"/>
    </source>
</evidence>
<evidence type="ECO:0000256" key="6">
    <source>
        <dbReference type="ARBA" id="ARBA00022771"/>
    </source>
</evidence>
<dbReference type="Pfam" id="PF12874">
    <property type="entry name" value="zf-met"/>
    <property type="match status" value="1"/>
</dbReference>
<dbReference type="PROSITE" id="PS00028">
    <property type="entry name" value="ZINC_FINGER_C2H2_1"/>
    <property type="match status" value="2"/>
</dbReference>
<dbReference type="InterPro" id="IPR022755">
    <property type="entry name" value="Znf_C2H2_jaz"/>
</dbReference>
<dbReference type="GO" id="GO:0042273">
    <property type="term" value="P:ribosomal large subunit biogenesis"/>
    <property type="evidence" value="ECO:0007669"/>
    <property type="project" value="TreeGrafter"/>
</dbReference>
<dbReference type="GO" id="GO:0008270">
    <property type="term" value="F:zinc ion binding"/>
    <property type="evidence" value="ECO:0007669"/>
    <property type="project" value="UniProtKB-KW"/>
</dbReference>
<dbReference type="Gene3D" id="3.30.160.60">
    <property type="entry name" value="Classic Zinc Finger"/>
    <property type="match status" value="1"/>
</dbReference>
<evidence type="ECO:0000259" key="11">
    <source>
        <dbReference type="PROSITE" id="PS50157"/>
    </source>
</evidence>
<dbReference type="Proteomes" id="UP000834106">
    <property type="component" value="Chromosome 2"/>
</dbReference>
<dbReference type="InterPro" id="IPR003604">
    <property type="entry name" value="Matrin/U1-like-C_Znf_C2H2"/>
</dbReference>
<dbReference type="PROSITE" id="PS50157">
    <property type="entry name" value="ZINC_FINGER_C2H2_2"/>
    <property type="match status" value="1"/>
</dbReference>
<feature type="compositionally biased region" description="Acidic residues" evidence="10">
    <location>
        <begin position="127"/>
        <end position="137"/>
    </location>
</feature>
<keyword evidence="5" id="KW-0677">Repeat</keyword>
<dbReference type="Pfam" id="PF12171">
    <property type="entry name" value="zf-C2H2_jaz"/>
    <property type="match status" value="1"/>
</dbReference>
<protein>
    <recommendedName>
        <fullName evidence="11">C2H2-type domain-containing protein</fullName>
    </recommendedName>
</protein>
<dbReference type="SMART" id="SM00355">
    <property type="entry name" value="ZnF_C2H2"/>
    <property type="match status" value="4"/>
</dbReference>
<dbReference type="AlphaFoldDB" id="A0AAD1YSA3"/>
<feature type="compositionally biased region" description="Basic and acidic residues" evidence="10">
    <location>
        <begin position="116"/>
        <end position="126"/>
    </location>
</feature>
<evidence type="ECO:0000256" key="5">
    <source>
        <dbReference type="ARBA" id="ARBA00022737"/>
    </source>
</evidence>
<comment type="subcellular location">
    <subcellularLocation>
        <location evidence="1">Cytoplasm</location>
    </subcellularLocation>
</comment>
<keyword evidence="6 9" id="KW-0863">Zinc-finger</keyword>
<dbReference type="GO" id="GO:0003676">
    <property type="term" value="F:nucleic acid binding"/>
    <property type="evidence" value="ECO:0007669"/>
    <property type="project" value="InterPro"/>
</dbReference>
<keyword evidence="13" id="KW-1185">Reference proteome</keyword>
<gene>
    <name evidence="12" type="ORF">FPE_LOCUS2999</name>
</gene>
<evidence type="ECO:0000256" key="10">
    <source>
        <dbReference type="SAM" id="MobiDB-lite"/>
    </source>
</evidence>
<name>A0AAD1YSA3_9LAMI</name>
<dbReference type="InterPro" id="IPR013087">
    <property type="entry name" value="Znf_C2H2_type"/>
</dbReference>
<dbReference type="EMBL" id="OU503037">
    <property type="protein sequence ID" value="CAI9755568.1"/>
    <property type="molecule type" value="Genomic_DNA"/>
</dbReference>
<dbReference type="PANTHER" id="PTHR13182">
    <property type="entry name" value="ZINC FINGER PROTEIN 622"/>
    <property type="match status" value="1"/>
</dbReference>
<keyword evidence="3" id="KW-0690">Ribosome biogenesis</keyword>
<accession>A0AAD1YSA3</accession>
<dbReference type="SUPFAM" id="SSF57667">
    <property type="entry name" value="beta-beta-alpha zinc fingers"/>
    <property type="match status" value="3"/>
</dbReference>
<comment type="similarity">
    <text evidence="8">Belongs to the REI1 family.</text>
</comment>
<dbReference type="GO" id="GO:0005737">
    <property type="term" value="C:cytoplasm"/>
    <property type="evidence" value="ECO:0007669"/>
    <property type="project" value="UniProtKB-SubCell"/>
</dbReference>
<feature type="region of interest" description="Disordered" evidence="10">
    <location>
        <begin position="115"/>
        <end position="137"/>
    </location>
</feature>
<evidence type="ECO:0000256" key="2">
    <source>
        <dbReference type="ARBA" id="ARBA00022490"/>
    </source>
</evidence>
<evidence type="ECO:0000313" key="12">
    <source>
        <dbReference type="EMBL" id="CAI9755568.1"/>
    </source>
</evidence>